<name>A0AAV2E3B9_9ROSI</name>
<keyword evidence="1" id="KW-1133">Transmembrane helix</keyword>
<feature type="transmembrane region" description="Helical" evidence="1">
    <location>
        <begin position="12"/>
        <end position="34"/>
    </location>
</feature>
<dbReference type="EMBL" id="OZ034817">
    <property type="protein sequence ID" value="CAL1380294.1"/>
    <property type="molecule type" value="Genomic_DNA"/>
</dbReference>
<accession>A0AAV2E3B9</accession>
<dbReference type="InterPro" id="IPR056647">
    <property type="entry name" value="DUF7745"/>
</dbReference>
<evidence type="ECO:0000313" key="3">
    <source>
        <dbReference type="EMBL" id="CAL1380294.1"/>
    </source>
</evidence>
<keyword evidence="1" id="KW-0812">Transmembrane</keyword>
<dbReference type="PANTHER" id="PTHR48200:SF1">
    <property type="entry name" value="AMINOTRANSFERASE-LIKE PLANT MOBILE DOMAIN-CONTAINING PROTEIN"/>
    <property type="match status" value="1"/>
</dbReference>
<reference evidence="3 4" key="1">
    <citation type="submission" date="2024-04" db="EMBL/GenBank/DDBJ databases">
        <authorList>
            <person name="Fracassetti M."/>
        </authorList>
    </citation>
    <scope>NUCLEOTIDE SEQUENCE [LARGE SCALE GENOMIC DNA]</scope>
</reference>
<dbReference type="PANTHER" id="PTHR48200">
    <property type="entry name" value="PROTEIN, PUTATIVE-RELATED"/>
    <property type="match status" value="1"/>
</dbReference>
<dbReference type="Proteomes" id="UP001497516">
    <property type="component" value="Chromosome 4"/>
</dbReference>
<proteinExistence type="predicted"/>
<evidence type="ECO:0000313" key="4">
    <source>
        <dbReference type="Proteomes" id="UP001497516"/>
    </source>
</evidence>
<dbReference type="AlphaFoldDB" id="A0AAV2E3B9"/>
<evidence type="ECO:0000256" key="1">
    <source>
        <dbReference type="SAM" id="Phobius"/>
    </source>
</evidence>
<evidence type="ECO:0000259" key="2">
    <source>
        <dbReference type="Pfam" id="PF24924"/>
    </source>
</evidence>
<feature type="domain" description="DUF7745" evidence="2">
    <location>
        <begin position="11"/>
        <end position="171"/>
    </location>
</feature>
<keyword evidence="1" id="KW-0472">Membrane</keyword>
<keyword evidence="4" id="KW-1185">Reference proteome</keyword>
<sequence length="173" mass="19818">MPYLNRTAKVGYHMEAFALLIYGFILYPSLPIYVDSFAIKVLQHDLIDANPITSILSETPIALSRCRRSEGGYLYGCTSLLVVWLFGHLNPSPSYGIPDVQYALVYDGYRRSIQEFTRASPTYIQVAASQWRNFFASFGKHNMSWKAPWMTGEYILYGFEKKHWIPLLGQLGM</sequence>
<dbReference type="Pfam" id="PF24924">
    <property type="entry name" value="DUF7745"/>
    <property type="match status" value="1"/>
</dbReference>
<protein>
    <recommendedName>
        <fullName evidence="2">DUF7745 domain-containing protein</fullName>
    </recommendedName>
</protein>
<gene>
    <name evidence="3" type="ORF">LTRI10_LOCUS21748</name>
</gene>
<organism evidence="3 4">
    <name type="scientific">Linum trigynum</name>
    <dbReference type="NCBI Taxonomy" id="586398"/>
    <lineage>
        <taxon>Eukaryota</taxon>
        <taxon>Viridiplantae</taxon>
        <taxon>Streptophyta</taxon>
        <taxon>Embryophyta</taxon>
        <taxon>Tracheophyta</taxon>
        <taxon>Spermatophyta</taxon>
        <taxon>Magnoliopsida</taxon>
        <taxon>eudicotyledons</taxon>
        <taxon>Gunneridae</taxon>
        <taxon>Pentapetalae</taxon>
        <taxon>rosids</taxon>
        <taxon>fabids</taxon>
        <taxon>Malpighiales</taxon>
        <taxon>Linaceae</taxon>
        <taxon>Linum</taxon>
    </lineage>
</organism>